<dbReference type="Proteomes" id="UP000886861">
    <property type="component" value="Unassembled WGS sequence"/>
</dbReference>
<reference evidence="2" key="2">
    <citation type="journal article" date="2021" name="PeerJ">
        <title>Extensive microbial diversity within the chicken gut microbiome revealed by metagenomics and culture.</title>
        <authorList>
            <person name="Gilroy R."/>
            <person name="Ravi A."/>
            <person name="Getino M."/>
            <person name="Pursley I."/>
            <person name="Horton D.L."/>
            <person name="Alikhan N.F."/>
            <person name="Baker D."/>
            <person name="Gharbi K."/>
            <person name="Hall N."/>
            <person name="Watson M."/>
            <person name="Adriaenssens E.M."/>
            <person name="Foster-Nyarko E."/>
            <person name="Jarju S."/>
            <person name="Secka A."/>
            <person name="Antonio M."/>
            <person name="Oren A."/>
            <person name="Chaudhuri R.R."/>
            <person name="La Ragione R."/>
            <person name="Hildebrand F."/>
            <person name="Pallen M.J."/>
        </authorList>
    </citation>
    <scope>NUCLEOTIDE SEQUENCE</scope>
    <source>
        <strain evidence="2">CHK186-9395</strain>
    </source>
</reference>
<evidence type="ECO:0008006" key="4">
    <source>
        <dbReference type="Google" id="ProtNLM"/>
    </source>
</evidence>
<protein>
    <recommendedName>
        <fullName evidence="4">Lipoprotein</fullName>
    </recommendedName>
</protein>
<comment type="caution">
    <text evidence="2">The sequence shown here is derived from an EMBL/GenBank/DDBJ whole genome shotgun (WGS) entry which is preliminary data.</text>
</comment>
<dbReference type="AlphaFoldDB" id="A0A9D1NDW3"/>
<accession>A0A9D1NDW3</accession>
<evidence type="ECO:0000313" key="3">
    <source>
        <dbReference type="Proteomes" id="UP000886861"/>
    </source>
</evidence>
<evidence type="ECO:0000256" key="1">
    <source>
        <dbReference type="SAM" id="SignalP"/>
    </source>
</evidence>
<sequence>MKKLFSGILVCFLVAVSFLTTGCFNLPGGDDTGNLLYPSGTISGYKVCYKPTQYNFERLFLTFSDNIVSNLFTYFTFYNYRFDDENNFPGVSEDNYLTIWDEALNLDRVRYQPKFVNDEDGVQYYTYDNVGWNWSFGDNIEFLINPLISSGTNGKLEKNKNILEDFLARIAEYNIYYLNDIISIYSTVLEYNIYELVLGRTPTAPVIEISDTATTVLESVKVTLNSQIVDGTTTTRDTIMDPIQEEFSLYGTYVGFSERDRENLTNYILETVIGDQIVNNPTYNKNNEYQTKVAEIIENANPTSNQDVEEGQEPPRDFFDPYPASKIKDFNGTAFYINGGIDENGNLSNTNAFDHIQSAEYQSFVIMPEQEDLSLCALWLAFESEQPIDAVIRVRYYNGAGRLFETAKQQISMSGDPFDATTDIVMMDLVYNEISDTELDTEVDMILDPFDNELDGGILKADDIDGKYVTGTLAHYYNIIESDSGFGAIGVLNHNRIPFSYMEIVIDVIKDPNEPQATYPFKMGVVGIFPTAE</sequence>
<evidence type="ECO:0000313" key="2">
    <source>
        <dbReference type="EMBL" id="HIV01333.1"/>
    </source>
</evidence>
<gene>
    <name evidence="2" type="ORF">IAA62_02110</name>
</gene>
<dbReference type="EMBL" id="DVOJ01000007">
    <property type="protein sequence ID" value="HIV01333.1"/>
    <property type="molecule type" value="Genomic_DNA"/>
</dbReference>
<keyword evidence="1" id="KW-0732">Signal</keyword>
<organism evidence="2 3">
    <name type="scientific">Candidatus Caccopulliclostridium gallistercoris</name>
    <dbReference type="NCBI Taxonomy" id="2840719"/>
    <lineage>
        <taxon>Bacteria</taxon>
        <taxon>Bacillati</taxon>
        <taxon>Bacillota</taxon>
        <taxon>Clostridia</taxon>
        <taxon>Candidatus Caccopulliclostridium</taxon>
    </lineage>
</organism>
<feature type="chain" id="PRO_5038953563" description="Lipoprotein" evidence="1">
    <location>
        <begin position="23"/>
        <end position="533"/>
    </location>
</feature>
<feature type="signal peptide" evidence="1">
    <location>
        <begin position="1"/>
        <end position="22"/>
    </location>
</feature>
<proteinExistence type="predicted"/>
<reference evidence="2" key="1">
    <citation type="submission" date="2020-10" db="EMBL/GenBank/DDBJ databases">
        <authorList>
            <person name="Gilroy R."/>
        </authorList>
    </citation>
    <scope>NUCLEOTIDE SEQUENCE</scope>
    <source>
        <strain evidence="2">CHK186-9395</strain>
    </source>
</reference>
<dbReference type="PROSITE" id="PS51257">
    <property type="entry name" value="PROKAR_LIPOPROTEIN"/>
    <property type="match status" value="1"/>
</dbReference>
<name>A0A9D1NDW3_9FIRM</name>